<feature type="compositionally biased region" description="Basic and acidic residues" evidence="1">
    <location>
        <begin position="15"/>
        <end position="28"/>
    </location>
</feature>
<dbReference type="AlphaFoldDB" id="A0A444S0K2"/>
<feature type="compositionally biased region" description="Polar residues" evidence="1">
    <location>
        <begin position="273"/>
        <end position="282"/>
    </location>
</feature>
<organism evidence="2 3">
    <name type="scientific">Verticillium dahliae</name>
    <name type="common">Verticillium wilt</name>
    <dbReference type="NCBI Taxonomy" id="27337"/>
    <lineage>
        <taxon>Eukaryota</taxon>
        <taxon>Fungi</taxon>
        <taxon>Dikarya</taxon>
        <taxon>Ascomycota</taxon>
        <taxon>Pezizomycotina</taxon>
        <taxon>Sordariomycetes</taxon>
        <taxon>Hypocreomycetidae</taxon>
        <taxon>Glomerellales</taxon>
        <taxon>Plectosphaerellaceae</taxon>
        <taxon>Verticillium</taxon>
    </lineage>
</organism>
<feature type="region of interest" description="Disordered" evidence="1">
    <location>
        <begin position="541"/>
        <end position="600"/>
    </location>
</feature>
<feature type="compositionally biased region" description="Polar residues" evidence="1">
    <location>
        <begin position="555"/>
        <end position="565"/>
    </location>
</feature>
<feature type="region of interest" description="Disordered" evidence="1">
    <location>
        <begin position="141"/>
        <end position="163"/>
    </location>
</feature>
<evidence type="ECO:0000313" key="3">
    <source>
        <dbReference type="Proteomes" id="UP000288725"/>
    </source>
</evidence>
<sequence length="600" mass="67267">MAMTDLHYLPPPSHVRTDGLPEDLHDDCSSTVQTTSSSFATTPYSAASSFNQPHHCDTNLLTPISSASSPPLQQRSQLMSRYPSSTAPSIQQHTPPGTAKMYWGTPYDMGTAPSSQAASPMTMQPPTTDGQFEMGYILSEPSQSHHHHHHHHKEDIPEPPEPYFGSFGVSSTEPEQVTAPAQQMHHHPYYLSHNMGQQQQHMSTTLAPSILAVKPEQEMDMDLQHHNMHRHIMPSPDAPSLHQTQPNHYRSPQYRSPSNEDLRMMHNGGYTLPPNTSGTQVRRGQPPPRVAKRTRIRGRQAPQSTGGREGTGEKDAPRSTAFPPSHGSSEPLDFKEGMPDTDKFLFELRAKYSDNKGKGMWDPITREYNERFKTQFDRAALQMKVSRAKSKWIQWHEKDDTILVEAARQVEQQYYRQVHLKFKELGGNPQADFNVGNIEMRMVELGLSHVWMDAWKGDAKMSTRRRRKLNERQRSTATTRDDDRGRQQLPSTTSSSFIHDYSVRDDLPNSASSFATIGLSPGEREQVLDDIDTRAYKLEAESPQTFDNDDDSVGMGQSSSIQQGRRATKQACGEMVCNSSGNSRAPTGSPQSRGGRGMRA</sequence>
<evidence type="ECO:0000313" key="2">
    <source>
        <dbReference type="EMBL" id="RXG46938.1"/>
    </source>
</evidence>
<protein>
    <submittedName>
        <fullName evidence="2">Uncharacterized protein</fullName>
    </submittedName>
</protein>
<feature type="compositionally biased region" description="Basic and acidic residues" evidence="1">
    <location>
        <begin position="470"/>
        <end position="486"/>
    </location>
</feature>
<accession>A0A444S0K2</accession>
<feature type="compositionally biased region" description="Polar residues" evidence="1">
    <location>
        <begin position="241"/>
        <end position="257"/>
    </location>
</feature>
<comment type="caution">
    <text evidence="2">The sequence shown here is derived from an EMBL/GenBank/DDBJ whole genome shotgun (WGS) entry which is preliminary data.</text>
</comment>
<feature type="region of interest" description="Disordered" evidence="1">
    <location>
        <begin position="230"/>
        <end position="338"/>
    </location>
</feature>
<dbReference type="Proteomes" id="UP000288725">
    <property type="component" value="Chromosome 8"/>
</dbReference>
<feature type="region of interest" description="Disordered" evidence="1">
    <location>
        <begin position="1"/>
        <end position="35"/>
    </location>
</feature>
<feature type="compositionally biased region" description="Polar residues" evidence="1">
    <location>
        <begin position="488"/>
        <end position="497"/>
    </location>
</feature>
<feature type="region of interest" description="Disordered" evidence="1">
    <location>
        <begin position="60"/>
        <end position="96"/>
    </location>
</feature>
<feature type="region of interest" description="Disordered" evidence="1">
    <location>
        <begin position="462"/>
        <end position="501"/>
    </location>
</feature>
<feature type="compositionally biased region" description="Polar residues" evidence="1">
    <location>
        <begin position="577"/>
        <end position="592"/>
    </location>
</feature>
<feature type="compositionally biased region" description="Polar residues" evidence="1">
    <location>
        <begin position="60"/>
        <end position="95"/>
    </location>
</feature>
<dbReference type="EMBL" id="RSDZ01000042">
    <property type="protein sequence ID" value="RXG46938.1"/>
    <property type="molecule type" value="Genomic_DNA"/>
</dbReference>
<proteinExistence type="predicted"/>
<reference evidence="2 3" key="1">
    <citation type="submission" date="2018-12" db="EMBL/GenBank/DDBJ databases">
        <title>Genome of Verticillium dahliae isolate Getta Getta.</title>
        <authorList>
            <person name="Gardiner D.M."/>
        </authorList>
    </citation>
    <scope>NUCLEOTIDE SEQUENCE [LARGE SCALE GENOMIC DNA]</scope>
    <source>
        <strain evidence="2 3">Getta Getta</strain>
    </source>
</reference>
<evidence type="ECO:0000256" key="1">
    <source>
        <dbReference type="SAM" id="MobiDB-lite"/>
    </source>
</evidence>
<gene>
    <name evidence="2" type="ORF">VDGE_06084</name>
</gene>
<name>A0A444S0K2_VERDA</name>